<dbReference type="PROSITE" id="PS00178">
    <property type="entry name" value="AA_TRNA_LIGASE_I"/>
    <property type="match status" value="1"/>
</dbReference>
<comment type="catalytic activity">
    <reaction evidence="10">
        <text>tRNA(Trp) + L-tryptophan + ATP = L-tryptophyl-tRNA(Trp) + AMP + diphosphate + H(+)</text>
        <dbReference type="Rhea" id="RHEA:24080"/>
        <dbReference type="Rhea" id="RHEA-COMP:9671"/>
        <dbReference type="Rhea" id="RHEA-COMP:9705"/>
        <dbReference type="ChEBI" id="CHEBI:15378"/>
        <dbReference type="ChEBI" id="CHEBI:30616"/>
        <dbReference type="ChEBI" id="CHEBI:33019"/>
        <dbReference type="ChEBI" id="CHEBI:57912"/>
        <dbReference type="ChEBI" id="CHEBI:78442"/>
        <dbReference type="ChEBI" id="CHEBI:78535"/>
        <dbReference type="ChEBI" id="CHEBI:456215"/>
        <dbReference type="EC" id="6.1.1.2"/>
    </reaction>
</comment>
<accession>A0A0F9CAS7</accession>
<comment type="subcellular location">
    <subcellularLocation>
        <location evidence="1">Mitochondrion</location>
    </subcellularLocation>
</comment>
<dbReference type="PRINTS" id="PR01039">
    <property type="entry name" value="TRNASYNTHTRP"/>
</dbReference>
<evidence type="ECO:0000256" key="10">
    <source>
        <dbReference type="ARBA" id="ARBA00049929"/>
    </source>
</evidence>
<evidence type="ECO:0000256" key="4">
    <source>
        <dbReference type="ARBA" id="ARBA00022598"/>
    </source>
</evidence>
<dbReference type="GO" id="GO:0005524">
    <property type="term" value="F:ATP binding"/>
    <property type="evidence" value="ECO:0007669"/>
    <property type="project" value="UniProtKB-KW"/>
</dbReference>
<evidence type="ECO:0000256" key="7">
    <source>
        <dbReference type="ARBA" id="ARBA00022917"/>
    </source>
</evidence>
<evidence type="ECO:0000313" key="11">
    <source>
        <dbReference type="EMBL" id="KKL46493.1"/>
    </source>
</evidence>
<dbReference type="GO" id="GO:0004830">
    <property type="term" value="F:tryptophan-tRNA ligase activity"/>
    <property type="evidence" value="ECO:0007669"/>
    <property type="project" value="UniProtKB-EC"/>
</dbReference>
<proteinExistence type="inferred from homology"/>
<organism evidence="11">
    <name type="scientific">marine sediment metagenome</name>
    <dbReference type="NCBI Taxonomy" id="412755"/>
    <lineage>
        <taxon>unclassified sequences</taxon>
        <taxon>metagenomes</taxon>
        <taxon>ecological metagenomes</taxon>
    </lineage>
</organism>
<reference evidence="11" key="1">
    <citation type="journal article" date="2015" name="Nature">
        <title>Complex archaea that bridge the gap between prokaryotes and eukaryotes.</title>
        <authorList>
            <person name="Spang A."/>
            <person name="Saw J.H."/>
            <person name="Jorgensen S.L."/>
            <person name="Zaremba-Niedzwiedzka K."/>
            <person name="Martijn J."/>
            <person name="Lind A.E."/>
            <person name="van Eijk R."/>
            <person name="Schleper C."/>
            <person name="Guy L."/>
            <person name="Ettema T.J."/>
        </authorList>
    </citation>
    <scope>NUCLEOTIDE SEQUENCE</scope>
</reference>
<dbReference type="SUPFAM" id="SSF52374">
    <property type="entry name" value="Nucleotidylyl transferase"/>
    <property type="match status" value="1"/>
</dbReference>
<dbReference type="EMBL" id="LAZR01034010">
    <property type="protein sequence ID" value="KKL46493.1"/>
    <property type="molecule type" value="Genomic_DNA"/>
</dbReference>
<dbReference type="HAMAP" id="MF_00140_B">
    <property type="entry name" value="Trp_tRNA_synth_B"/>
    <property type="match status" value="1"/>
</dbReference>
<evidence type="ECO:0000256" key="1">
    <source>
        <dbReference type="ARBA" id="ARBA00004173"/>
    </source>
</evidence>
<evidence type="ECO:0000256" key="3">
    <source>
        <dbReference type="ARBA" id="ARBA00013161"/>
    </source>
</evidence>
<dbReference type="InterPro" id="IPR050203">
    <property type="entry name" value="Trp-tRNA_synthetase"/>
</dbReference>
<keyword evidence="4" id="KW-0436">Ligase</keyword>
<keyword evidence="6" id="KW-0067">ATP-binding</keyword>
<keyword evidence="8" id="KW-0030">Aminoacyl-tRNA synthetase</keyword>
<keyword evidence="7" id="KW-0648">Protein biosynthesis</keyword>
<dbReference type="InterPro" id="IPR014729">
    <property type="entry name" value="Rossmann-like_a/b/a_fold"/>
</dbReference>
<dbReference type="PANTHER" id="PTHR43766">
    <property type="entry name" value="TRYPTOPHAN--TRNA LIGASE, MITOCHONDRIAL"/>
    <property type="match status" value="1"/>
</dbReference>
<dbReference type="AlphaFoldDB" id="A0A0F9CAS7"/>
<dbReference type="InterPro" id="IPR002306">
    <property type="entry name" value="Trp-tRNA-ligase"/>
</dbReference>
<dbReference type="GO" id="GO:0005739">
    <property type="term" value="C:mitochondrion"/>
    <property type="evidence" value="ECO:0007669"/>
    <property type="project" value="UniProtKB-SubCell"/>
</dbReference>
<dbReference type="FunFam" id="1.10.240.10:FF:000002">
    <property type="entry name" value="Tryptophan--tRNA ligase"/>
    <property type="match status" value="1"/>
</dbReference>
<dbReference type="CDD" id="cd00806">
    <property type="entry name" value="TrpRS_core"/>
    <property type="match status" value="1"/>
</dbReference>
<dbReference type="InterPro" id="IPR002305">
    <property type="entry name" value="aa-tRNA-synth_Ic"/>
</dbReference>
<dbReference type="Pfam" id="PF00579">
    <property type="entry name" value="tRNA-synt_1b"/>
    <property type="match status" value="1"/>
</dbReference>
<evidence type="ECO:0000256" key="9">
    <source>
        <dbReference type="ARBA" id="ARBA00030268"/>
    </source>
</evidence>
<dbReference type="GO" id="GO:0006436">
    <property type="term" value="P:tryptophanyl-tRNA aminoacylation"/>
    <property type="evidence" value="ECO:0007669"/>
    <property type="project" value="InterPro"/>
</dbReference>
<dbReference type="PANTHER" id="PTHR43766:SF1">
    <property type="entry name" value="TRYPTOPHAN--TRNA LIGASE, MITOCHONDRIAL"/>
    <property type="match status" value="1"/>
</dbReference>
<sequence>MQTGIVLETKGATMKKRVLSGIQPTGNIHIGNYLGAIKHWITSQAEFDNIFCIVDLHAITVTQNPKILKSKIRELAGLLFAAGIDRKLSHVFVQSHISAHAELTWILNCLTPMGWMQRMTQFKEKSQKEQVNVGLFDYPALMAADILLYETDLVPVGEDQKQHVELARDIAQRFNSIYGETFKIPEPVIPETGARIMGLDDPTKKMSKSETQQGHAIHLLDSPDVIRSKTMGAVTDSLREIRFDENRPGIYNLLVIYELFTGISRAEIEARFEGKGYADFKKDLADVIIEGLKPLQSRYRDLTADESYIDSLLVEGASKIRPIAEKILTTVKDKVGLG</sequence>
<comment type="similarity">
    <text evidence="2">Belongs to the class-I aminoacyl-tRNA synthetase family.</text>
</comment>
<protein>
    <recommendedName>
        <fullName evidence="3">tryptophan--tRNA ligase</fullName>
        <ecNumber evidence="3">6.1.1.2</ecNumber>
    </recommendedName>
    <alternativeName>
        <fullName evidence="9">Tryptophanyl-tRNA synthetase</fullName>
    </alternativeName>
</protein>
<dbReference type="NCBIfam" id="TIGR00233">
    <property type="entry name" value="trpS"/>
    <property type="match status" value="1"/>
</dbReference>
<dbReference type="Gene3D" id="3.40.50.620">
    <property type="entry name" value="HUPs"/>
    <property type="match status" value="1"/>
</dbReference>
<dbReference type="InterPro" id="IPR024109">
    <property type="entry name" value="Trp-tRNA-ligase_bac-type"/>
</dbReference>
<evidence type="ECO:0000256" key="8">
    <source>
        <dbReference type="ARBA" id="ARBA00023146"/>
    </source>
</evidence>
<dbReference type="Gene3D" id="1.10.240.10">
    <property type="entry name" value="Tyrosyl-Transfer RNA Synthetase"/>
    <property type="match status" value="1"/>
</dbReference>
<dbReference type="EC" id="6.1.1.2" evidence="3"/>
<comment type="caution">
    <text evidence="11">The sequence shown here is derived from an EMBL/GenBank/DDBJ whole genome shotgun (WGS) entry which is preliminary data.</text>
</comment>
<evidence type="ECO:0000256" key="2">
    <source>
        <dbReference type="ARBA" id="ARBA00005594"/>
    </source>
</evidence>
<dbReference type="InterPro" id="IPR001412">
    <property type="entry name" value="aa-tRNA-synth_I_CS"/>
</dbReference>
<gene>
    <name evidence="11" type="ORF">LCGC14_2345000</name>
</gene>
<keyword evidence="5" id="KW-0547">Nucleotide-binding</keyword>
<name>A0A0F9CAS7_9ZZZZ</name>
<evidence type="ECO:0000256" key="5">
    <source>
        <dbReference type="ARBA" id="ARBA00022741"/>
    </source>
</evidence>
<dbReference type="GO" id="GO:0005829">
    <property type="term" value="C:cytosol"/>
    <property type="evidence" value="ECO:0007669"/>
    <property type="project" value="TreeGrafter"/>
</dbReference>
<evidence type="ECO:0000256" key="6">
    <source>
        <dbReference type="ARBA" id="ARBA00022840"/>
    </source>
</evidence>